<dbReference type="Gramene" id="CDP11380">
    <property type="protein sequence ID" value="CDP11380"/>
    <property type="gene ID" value="GSCOC_T00033608001"/>
</dbReference>
<proteinExistence type="predicted"/>
<protein>
    <submittedName>
        <fullName evidence="1">Uncharacterized protein</fullName>
    </submittedName>
</protein>
<accession>A0A068US68</accession>
<sequence length="45" mass="5046">MDDGSLLLKQAAFTSPKGQRPLMLNLCMTFICQEVKMIIVGLYNL</sequence>
<dbReference type="InParanoid" id="A0A068US68"/>
<organism evidence="1 2">
    <name type="scientific">Coffea canephora</name>
    <name type="common">Robusta coffee</name>
    <dbReference type="NCBI Taxonomy" id="49390"/>
    <lineage>
        <taxon>Eukaryota</taxon>
        <taxon>Viridiplantae</taxon>
        <taxon>Streptophyta</taxon>
        <taxon>Embryophyta</taxon>
        <taxon>Tracheophyta</taxon>
        <taxon>Spermatophyta</taxon>
        <taxon>Magnoliopsida</taxon>
        <taxon>eudicotyledons</taxon>
        <taxon>Gunneridae</taxon>
        <taxon>Pentapetalae</taxon>
        <taxon>asterids</taxon>
        <taxon>lamiids</taxon>
        <taxon>Gentianales</taxon>
        <taxon>Rubiaceae</taxon>
        <taxon>Ixoroideae</taxon>
        <taxon>Gardenieae complex</taxon>
        <taxon>Bertiereae - Coffeeae clade</taxon>
        <taxon>Coffeeae</taxon>
        <taxon>Coffea</taxon>
    </lineage>
</organism>
<gene>
    <name evidence="1" type="ORF">GSCOC_T00033608001</name>
</gene>
<dbReference type="AlphaFoldDB" id="A0A068US68"/>
<name>A0A068US68_COFCA</name>
<keyword evidence="2" id="KW-1185">Reference proteome</keyword>
<reference evidence="2" key="1">
    <citation type="journal article" date="2014" name="Science">
        <title>The coffee genome provides insight into the convergent evolution of caffeine biosynthesis.</title>
        <authorList>
            <person name="Denoeud F."/>
            <person name="Carretero-Paulet L."/>
            <person name="Dereeper A."/>
            <person name="Droc G."/>
            <person name="Guyot R."/>
            <person name="Pietrella M."/>
            <person name="Zheng C."/>
            <person name="Alberti A."/>
            <person name="Anthony F."/>
            <person name="Aprea G."/>
            <person name="Aury J.M."/>
            <person name="Bento P."/>
            <person name="Bernard M."/>
            <person name="Bocs S."/>
            <person name="Campa C."/>
            <person name="Cenci A."/>
            <person name="Combes M.C."/>
            <person name="Crouzillat D."/>
            <person name="Da Silva C."/>
            <person name="Daddiego L."/>
            <person name="De Bellis F."/>
            <person name="Dussert S."/>
            <person name="Garsmeur O."/>
            <person name="Gayraud T."/>
            <person name="Guignon V."/>
            <person name="Jahn K."/>
            <person name="Jamilloux V."/>
            <person name="Joet T."/>
            <person name="Labadie K."/>
            <person name="Lan T."/>
            <person name="Leclercq J."/>
            <person name="Lepelley M."/>
            <person name="Leroy T."/>
            <person name="Li L.T."/>
            <person name="Librado P."/>
            <person name="Lopez L."/>
            <person name="Munoz A."/>
            <person name="Noel B."/>
            <person name="Pallavicini A."/>
            <person name="Perrotta G."/>
            <person name="Poncet V."/>
            <person name="Pot D."/>
            <person name="Priyono X."/>
            <person name="Rigoreau M."/>
            <person name="Rouard M."/>
            <person name="Rozas J."/>
            <person name="Tranchant-Dubreuil C."/>
            <person name="VanBuren R."/>
            <person name="Zhang Q."/>
            <person name="Andrade A.C."/>
            <person name="Argout X."/>
            <person name="Bertrand B."/>
            <person name="de Kochko A."/>
            <person name="Graziosi G."/>
            <person name="Henry R.J."/>
            <person name="Jayarama X."/>
            <person name="Ming R."/>
            <person name="Nagai C."/>
            <person name="Rounsley S."/>
            <person name="Sankoff D."/>
            <person name="Giuliano G."/>
            <person name="Albert V.A."/>
            <person name="Wincker P."/>
            <person name="Lashermes P."/>
        </authorList>
    </citation>
    <scope>NUCLEOTIDE SEQUENCE [LARGE SCALE GENOMIC DNA]</scope>
    <source>
        <strain evidence="2">cv. DH200-94</strain>
    </source>
</reference>
<dbReference type="EMBL" id="HG739139">
    <property type="protein sequence ID" value="CDP11380.1"/>
    <property type="molecule type" value="Genomic_DNA"/>
</dbReference>
<evidence type="ECO:0000313" key="1">
    <source>
        <dbReference type="EMBL" id="CDP11380.1"/>
    </source>
</evidence>
<dbReference type="Proteomes" id="UP000295252">
    <property type="component" value="Chromosome II"/>
</dbReference>
<evidence type="ECO:0000313" key="2">
    <source>
        <dbReference type="Proteomes" id="UP000295252"/>
    </source>
</evidence>